<keyword evidence="1 5" id="KW-0808">Transferase</keyword>
<dbReference type="PANTHER" id="PTHR10434">
    <property type="entry name" value="1-ACYL-SN-GLYCEROL-3-PHOSPHATE ACYLTRANSFERASE"/>
    <property type="match status" value="1"/>
</dbReference>
<dbReference type="Proteomes" id="UP000280726">
    <property type="component" value="Unassembled WGS sequence"/>
</dbReference>
<gene>
    <name evidence="5" type="ORF">EDD32_0904</name>
</gene>
<accession>A0A3N4Z1Q6</accession>
<evidence type="ECO:0000256" key="3">
    <source>
        <dbReference type="SAM" id="MobiDB-lite"/>
    </source>
</evidence>
<reference evidence="5 6" key="1">
    <citation type="submission" date="2018-11" db="EMBL/GenBank/DDBJ databases">
        <title>Sequencing the genomes of 1000 actinobacteria strains.</title>
        <authorList>
            <person name="Klenk H.-P."/>
        </authorList>
    </citation>
    <scope>NUCLEOTIDE SEQUENCE [LARGE SCALE GENOMIC DNA]</scope>
    <source>
        <strain evidence="5 6">DSM 14418</strain>
    </source>
</reference>
<evidence type="ECO:0000256" key="2">
    <source>
        <dbReference type="ARBA" id="ARBA00023315"/>
    </source>
</evidence>
<dbReference type="RefSeq" id="WP_123915081.1">
    <property type="nucleotide sequence ID" value="NZ_RKRA01000001.1"/>
</dbReference>
<comment type="caution">
    <text evidence="5">The sequence shown here is derived from an EMBL/GenBank/DDBJ whole genome shotgun (WGS) entry which is preliminary data.</text>
</comment>
<proteinExistence type="predicted"/>
<dbReference type="AlphaFoldDB" id="A0A3N4Z1Q6"/>
<dbReference type="OrthoDB" id="9808424at2"/>
<sequence>MEQLTRFRSVTHRWARFFAQRWILGGIVGTFTSTSVEGADNLEGLTDPFVVVANHSSHMDATVLVTRLPYRVTRRLAVAAAADYFFNTWWRRFLTGLFFNSYPVHRTGQGKGKGMSQRLLAEGVPILIFPEGTRARDGVMKAFKPGAAALCIKENVPCVPVALIGTHDAMPVGRSWPKPGRPPIRLLVGRPMRPRSGERAREFNDRVAARVRAMLTMQTPYVLGDHVVPGGEDDHADGTGGQRPDQPPAQQEEAS</sequence>
<evidence type="ECO:0000313" key="5">
    <source>
        <dbReference type="EMBL" id="RPF26463.1"/>
    </source>
</evidence>
<dbReference type="GO" id="GO:0006654">
    <property type="term" value="P:phosphatidic acid biosynthetic process"/>
    <property type="evidence" value="ECO:0007669"/>
    <property type="project" value="TreeGrafter"/>
</dbReference>
<dbReference type="SUPFAM" id="SSF69593">
    <property type="entry name" value="Glycerol-3-phosphate (1)-acyltransferase"/>
    <property type="match status" value="1"/>
</dbReference>
<protein>
    <submittedName>
        <fullName evidence="5">1-acyl-sn-glycerol-3-phosphate acyltransferase</fullName>
    </submittedName>
</protein>
<keyword evidence="6" id="KW-1185">Reference proteome</keyword>
<keyword evidence="2 5" id="KW-0012">Acyltransferase</keyword>
<name>A0A3N4Z1Q6_9MICO</name>
<dbReference type="InterPro" id="IPR002123">
    <property type="entry name" value="Plipid/glycerol_acylTrfase"/>
</dbReference>
<feature type="region of interest" description="Disordered" evidence="3">
    <location>
        <begin position="223"/>
        <end position="255"/>
    </location>
</feature>
<dbReference type="CDD" id="cd07989">
    <property type="entry name" value="LPLAT_AGPAT-like"/>
    <property type="match status" value="1"/>
</dbReference>
<organism evidence="5 6">
    <name type="scientific">Georgenia muralis</name>
    <dbReference type="NCBI Taxonomy" id="154117"/>
    <lineage>
        <taxon>Bacteria</taxon>
        <taxon>Bacillati</taxon>
        <taxon>Actinomycetota</taxon>
        <taxon>Actinomycetes</taxon>
        <taxon>Micrococcales</taxon>
        <taxon>Bogoriellaceae</taxon>
        <taxon>Georgenia</taxon>
    </lineage>
</organism>
<evidence type="ECO:0000259" key="4">
    <source>
        <dbReference type="SMART" id="SM00563"/>
    </source>
</evidence>
<dbReference type="GO" id="GO:0003841">
    <property type="term" value="F:1-acylglycerol-3-phosphate O-acyltransferase activity"/>
    <property type="evidence" value="ECO:0007669"/>
    <property type="project" value="TreeGrafter"/>
</dbReference>
<dbReference type="Pfam" id="PF01553">
    <property type="entry name" value="Acyltransferase"/>
    <property type="match status" value="1"/>
</dbReference>
<evidence type="ECO:0000256" key="1">
    <source>
        <dbReference type="ARBA" id="ARBA00022679"/>
    </source>
</evidence>
<dbReference type="EMBL" id="RKRA01000001">
    <property type="protein sequence ID" value="RPF26463.1"/>
    <property type="molecule type" value="Genomic_DNA"/>
</dbReference>
<evidence type="ECO:0000313" key="6">
    <source>
        <dbReference type="Proteomes" id="UP000280726"/>
    </source>
</evidence>
<dbReference type="PANTHER" id="PTHR10434:SF11">
    <property type="entry name" value="1-ACYL-SN-GLYCEROL-3-PHOSPHATE ACYLTRANSFERASE"/>
    <property type="match status" value="1"/>
</dbReference>
<dbReference type="SMART" id="SM00563">
    <property type="entry name" value="PlsC"/>
    <property type="match status" value="1"/>
</dbReference>
<feature type="domain" description="Phospholipid/glycerol acyltransferase" evidence="4">
    <location>
        <begin position="49"/>
        <end position="166"/>
    </location>
</feature>